<name>A0A645ICV7_9ZZZZ</name>
<gene>
    <name evidence="2" type="ORF">SDC9_196796</name>
</gene>
<sequence length="80" mass="8291">MIVMNVLRGEAVETLLPCGREEAKRSGPDGFSLGPEAVGGRGAPAGVFSKTASEFLFGTVFSGIWCFGGVAMGLILLRIS</sequence>
<comment type="caution">
    <text evidence="2">The sequence shown here is derived from an EMBL/GenBank/DDBJ whole genome shotgun (WGS) entry which is preliminary data.</text>
</comment>
<proteinExistence type="predicted"/>
<accession>A0A645ICV7</accession>
<keyword evidence="1" id="KW-0472">Membrane</keyword>
<keyword evidence="1" id="KW-0812">Transmembrane</keyword>
<dbReference type="EMBL" id="VSSQ01112195">
    <property type="protein sequence ID" value="MPN49181.1"/>
    <property type="molecule type" value="Genomic_DNA"/>
</dbReference>
<dbReference type="AlphaFoldDB" id="A0A645ICV7"/>
<evidence type="ECO:0000256" key="1">
    <source>
        <dbReference type="SAM" id="Phobius"/>
    </source>
</evidence>
<feature type="transmembrane region" description="Helical" evidence="1">
    <location>
        <begin position="55"/>
        <end position="77"/>
    </location>
</feature>
<reference evidence="2" key="1">
    <citation type="submission" date="2019-08" db="EMBL/GenBank/DDBJ databases">
        <authorList>
            <person name="Kucharzyk K."/>
            <person name="Murdoch R.W."/>
            <person name="Higgins S."/>
            <person name="Loffler F."/>
        </authorList>
    </citation>
    <scope>NUCLEOTIDE SEQUENCE</scope>
</reference>
<evidence type="ECO:0000313" key="2">
    <source>
        <dbReference type="EMBL" id="MPN49181.1"/>
    </source>
</evidence>
<protein>
    <submittedName>
        <fullName evidence="2">Uncharacterized protein</fullName>
    </submittedName>
</protein>
<organism evidence="2">
    <name type="scientific">bioreactor metagenome</name>
    <dbReference type="NCBI Taxonomy" id="1076179"/>
    <lineage>
        <taxon>unclassified sequences</taxon>
        <taxon>metagenomes</taxon>
        <taxon>ecological metagenomes</taxon>
    </lineage>
</organism>
<keyword evidence="1" id="KW-1133">Transmembrane helix</keyword>